<comment type="caution">
    <text evidence="1">The sequence shown here is derived from an EMBL/GenBank/DDBJ whole genome shotgun (WGS) entry which is preliminary data.</text>
</comment>
<dbReference type="EMBL" id="SLXA01000008">
    <property type="protein sequence ID" value="TCO84265.1"/>
    <property type="molecule type" value="Genomic_DNA"/>
</dbReference>
<keyword evidence="1" id="KW-0808">Transferase</keyword>
<evidence type="ECO:0000313" key="1">
    <source>
        <dbReference type="EMBL" id="TCO84265.1"/>
    </source>
</evidence>
<dbReference type="OrthoDB" id="9810452at2"/>
<dbReference type="SUPFAM" id="SSF81593">
    <property type="entry name" value="Nucleotidyltransferase substrate binding subunit/domain"/>
    <property type="match status" value="1"/>
</dbReference>
<dbReference type="AlphaFoldDB" id="A0A4R2LBB3"/>
<accession>A0A4R2LBB3</accession>
<dbReference type="Proteomes" id="UP000295711">
    <property type="component" value="Unassembled WGS sequence"/>
</dbReference>
<sequence>MKKFDNYVRQLNVLKKAYDEDMDNEFIISGIIDKFSLQFELGWKVLKELLVYEGESRAKTGSPREILKASYAYFGFLDEDVWLSMLRDRNDTSHIYNGNQAKELARMILDRYIPAFIDLKVKIEEKYEDVLNEL</sequence>
<name>A0A4R2LBB3_9FIRM</name>
<dbReference type="RefSeq" id="WP_132091934.1">
    <property type="nucleotide sequence ID" value="NZ_JANKAQ010000009.1"/>
</dbReference>
<protein>
    <submittedName>
        <fullName evidence="1">Nucleotidyltransferase substrate binding protein (TIGR01987 family)</fullName>
    </submittedName>
</protein>
<reference evidence="1 2" key="1">
    <citation type="submission" date="2019-03" db="EMBL/GenBank/DDBJ databases">
        <title>Genomic Encyclopedia of Type Strains, Phase IV (KMG-IV): sequencing the most valuable type-strain genomes for metagenomic binning, comparative biology and taxonomic classification.</title>
        <authorList>
            <person name="Goeker M."/>
        </authorList>
    </citation>
    <scope>NUCLEOTIDE SEQUENCE [LARGE SCALE GENOMIC DNA]</scope>
    <source>
        <strain evidence="1 2">DSM 28559</strain>
    </source>
</reference>
<proteinExistence type="predicted"/>
<dbReference type="Pfam" id="PF08780">
    <property type="entry name" value="NTase_sub_bind"/>
    <property type="match status" value="1"/>
</dbReference>
<organism evidence="1 2">
    <name type="scientific">Frisingicoccus caecimuris</name>
    <dbReference type="NCBI Taxonomy" id="1796636"/>
    <lineage>
        <taxon>Bacteria</taxon>
        <taxon>Bacillati</taxon>
        <taxon>Bacillota</taxon>
        <taxon>Clostridia</taxon>
        <taxon>Lachnospirales</taxon>
        <taxon>Lachnospiraceae</taxon>
        <taxon>Frisingicoccus</taxon>
    </lineage>
</organism>
<evidence type="ECO:0000313" key="2">
    <source>
        <dbReference type="Proteomes" id="UP000295711"/>
    </source>
</evidence>
<keyword evidence="2" id="KW-1185">Reference proteome</keyword>
<gene>
    <name evidence="1" type="ORF">EV212_10822</name>
</gene>
<dbReference type="InterPro" id="IPR010235">
    <property type="entry name" value="HepT"/>
</dbReference>
<dbReference type="NCBIfam" id="TIGR01987">
    <property type="entry name" value="HI0074"/>
    <property type="match status" value="1"/>
</dbReference>
<dbReference type="GO" id="GO:0016740">
    <property type="term" value="F:transferase activity"/>
    <property type="evidence" value="ECO:0007669"/>
    <property type="project" value="UniProtKB-KW"/>
</dbReference>
<dbReference type="Gene3D" id="1.20.120.330">
    <property type="entry name" value="Nucleotidyltransferases domain 2"/>
    <property type="match status" value="1"/>
</dbReference>